<gene>
    <name evidence="1" type="ORF">A245_48405</name>
</gene>
<accession>A0A656JI03</accession>
<dbReference type="Gene3D" id="3.30.559.10">
    <property type="entry name" value="Chloramphenicol acetyltransferase-like domain"/>
    <property type="match status" value="1"/>
</dbReference>
<dbReference type="Proteomes" id="UP000018849">
    <property type="component" value="Unassembled WGS sequence"/>
</dbReference>
<evidence type="ECO:0000313" key="1">
    <source>
        <dbReference type="EMBL" id="EPN26285.1"/>
    </source>
</evidence>
<name>A0A656JI03_PSESF</name>
<comment type="caution">
    <text evidence="1">The sequence shown here is derived from an EMBL/GenBank/DDBJ whole genome shotgun (WGS) entry which is preliminary data.</text>
</comment>
<feature type="non-terminal residue" evidence="1">
    <location>
        <position position="71"/>
    </location>
</feature>
<dbReference type="InterPro" id="IPR023213">
    <property type="entry name" value="CAT-like_dom_sf"/>
</dbReference>
<protein>
    <submittedName>
        <fullName evidence="1">Non-ribosomal peptide synthetase SyfA</fullName>
    </submittedName>
</protein>
<evidence type="ECO:0000313" key="2">
    <source>
        <dbReference type="Proteomes" id="UP000018849"/>
    </source>
</evidence>
<dbReference type="EMBL" id="AOKF01004153">
    <property type="protein sequence ID" value="EPN26285.1"/>
    <property type="molecule type" value="Genomic_DNA"/>
</dbReference>
<dbReference type="AlphaFoldDB" id="A0A656JI03"/>
<organism evidence="1 2">
    <name type="scientific">Pseudomonas syringae pv. actinidiae ICMP 19096</name>
    <dbReference type="NCBI Taxonomy" id="1194405"/>
    <lineage>
        <taxon>Bacteria</taxon>
        <taxon>Pseudomonadati</taxon>
        <taxon>Pseudomonadota</taxon>
        <taxon>Gammaproteobacteria</taxon>
        <taxon>Pseudomonadales</taxon>
        <taxon>Pseudomonadaceae</taxon>
        <taxon>Pseudomonas</taxon>
        <taxon>Pseudomonas syringae</taxon>
    </lineage>
</organism>
<reference evidence="1 2" key="1">
    <citation type="journal article" date="2013" name="PLoS Pathog.">
        <title>Genomic analysis of the Kiwifruit pathogen Pseudomonas syringae pv. actinidiae provides insight into the origins of an emergent plant disease.</title>
        <authorList>
            <person name="McCann H.C."/>
            <person name="Rikkerink E.H."/>
            <person name="Bertels F."/>
            <person name="Fiers M."/>
            <person name="Lu A."/>
            <person name="Rees-George J."/>
            <person name="Andersen M.T."/>
            <person name="Gleave A.P."/>
            <person name="Haubold B."/>
            <person name="Wohlers M.W."/>
            <person name="Guttman D.S."/>
            <person name="Wang P.W."/>
            <person name="Straub C."/>
            <person name="Vanneste J.L."/>
            <person name="Rainey P.B."/>
            <person name="Templeton M.D."/>
        </authorList>
    </citation>
    <scope>NUCLEOTIDE SEQUENCE [LARGE SCALE GENOMIC DNA]</scope>
    <source>
        <strain evidence="1 2">ICMP 19096</strain>
    </source>
</reference>
<dbReference type="SUPFAM" id="SSF52777">
    <property type="entry name" value="CoA-dependent acyltransferases"/>
    <property type="match status" value="1"/>
</dbReference>
<proteinExistence type="predicted"/>
<sequence>SLERLNAVAAALRTVIARHDSLRTAIVWQGLEVPQQVVWRHADLTVERVAPAQIDAEAGTARMDLARAPLI</sequence>
<feature type="non-terminal residue" evidence="1">
    <location>
        <position position="1"/>
    </location>
</feature>